<keyword evidence="2 9" id="KW-0812">Transmembrane</keyword>
<dbReference type="PANTHER" id="PTHR23112">
    <property type="entry name" value="G PROTEIN-COUPLED RECEPTOR 157-RELATED"/>
    <property type="match status" value="1"/>
</dbReference>
<feature type="transmembrane region" description="Helical" evidence="9">
    <location>
        <begin position="152"/>
        <end position="170"/>
    </location>
</feature>
<dbReference type="InterPro" id="IPR022343">
    <property type="entry name" value="GCR1-cAMP_receptor"/>
</dbReference>
<dbReference type="PROSITE" id="PS50261">
    <property type="entry name" value="G_PROTEIN_RECEP_F2_4"/>
    <property type="match status" value="1"/>
</dbReference>
<dbReference type="GO" id="GO:0005886">
    <property type="term" value="C:plasma membrane"/>
    <property type="evidence" value="ECO:0007669"/>
    <property type="project" value="TreeGrafter"/>
</dbReference>
<evidence type="ECO:0000259" key="10">
    <source>
        <dbReference type="PROSITE" id="PS50261"/>
    </source>
</evidence>
<keyword evidence="7" id="KW-0807">Transducer</keyword>
<dbReference type="GO" id="GO:0007166">
    <property type="term" value="P:cell surface receptor signaling pathway"/>
    <property type="evidence" value="ECO:0007669"/>
    <property type="project" value="InterPro"/>
</dbReference>
<dbReference type="EMBL" id="LDAU01000162">
    <property type="protein sequence ID" value="KRX01860.1"/>
    <property type="molecule type" value="Genomic_DNA"/>
</dbReference>
<evidence type="ECO:0000256" key="9">
    <source>
        <dbReference type="SAM" id="Phobius"/>
    </source>
</evidence>
<keyword evidence="5 9" id="KW-0472">Membrane</keyword>
<dbReference type="PRINTS" id="PR02001">
    <property type="entry name" value="GCR1CAMPR"/>
</dbReference>
<comment type="subcellular location">
    <subcellularLocation>
        <location evidence="1">Membrane</location>
        <topology evidence="1">Multi-pass membrane protein</topology>
    </subcellularLocation>
</comment>
<feature type="transmembrane region" description="Helical" evidence="9">
    <location>
        <begin position="182"/>
        <end position="202"/>
    </location>
</feature>
<keyword evidence="4" id="KW-0297">G-protein coupled receptor</keyword>
<feature type="transmembrane region" description="Helical" evidence="9">
    <location>
        <begin position="66"/>
        <end position="82"/>
    </location>
</feature>
<evidence type="ECO:0000256" key="1">
    <source>
        <dbReference type="ARBA" id="ARBA00004141"/>
    </source>
</evidence>
<dbReference type="Proteomes" id="UP000054937">
    <property type="component" value="Unassembled WGS sequence"/>
</dbReference>
<dbReference type="PANTHER" id="PTHR23112:SF0">
    <property type="entry name" value="TRANSMEMBRANE PROTEIN 116"/>
    <property type="match status" value="1"/>
</dbReference>
<comment type="caution">
    <text evidence="11">The sequence shown here is derived from an EMBL/GenBank/DDBJ whole genome shotgun (WGS) entry which is preliminary data.</text>
</comment>
<sequence>MTQQQDSDDNLQETEDKMVCKVQAFLINYGELSSILWTTVIAWVLYQKIVIQRIQNYNQYEMKMFFYAYLIPMFFSFIPIMTEDYGNAGAWCWIRIRENQKWRSQILRLFEFYLPLWIAFIYNGISMYKVYKFVKQRTQDRKEHNLVNKLKFYPLILIFCWSMGTIDRIFNFAGQSYFTFHIFHILLAGLQGFINAMVYGLTKKVRKEIRISLQKYCSFCIKKDILTLKDKYEEEQNESEQNQQAIELAAEKQKQMQKFSIE</sequence>
<dbReference type="Pfam" id="PF05462">
    <property type="entry name" value="Dicty_CAR"/>
    <property type="match status" value="1"/>
</dbReference>
<feature type="transmembrane region" description="Helical" evidence="9">
    <location>
        <begin position="112"/>
        <end position="131"/>
    </location>
</feature>
<feature type="domain" description="G-protein coupled receptors family 2 profile 2" evidence="10">
    <location>
        <begin position="1"/>
        <end position="203"/>
    </location>
</feature>
<feature type="transmembrane region" description="Helical" evidence="9">
    <location>
        <begin position="26"/>
        <end position="46"/>
    </location>
</feature>
<dbReference type="InterPro" id="IPR022340">
    <property type="entry name" value="GPCR_GCR1_put"/>
</dbReference>
<dbReference type="GO" id="GO:0007189">
    <property type="term" value="P:adenylate cyclase-activating G protein-coupled receptor signaling pathway"/>
    <property type="evidence" value="ECO:0007669"/>
    <property type="project" value="TreeGrafter"/>
</dbReference>
<dbReference type="OrthoDB" id="312739at2759"/>
<keyword evidence="8" id="KW-0175">Coiled coil</keyword>
<dbReference type="InParanoid" id="A0A0V0QI50"/>
<dbReference type="GO" id="GO:0004930">
    <property type="term" value="F:G protein-coupled receptor activity"/>
    <property type="evidence" value="ECO:0007669"/>
    <property type="project" value="UniProtKB-KW"/>
</dbReference>
<protein>
    <recommendedName>
        <fullName evidence="10">G-protein coupled receptors family 2 profile 2 domain-containing protein</fullName>
    </recommendedName>
</protein>
<dbReference type="Gene3D" id="1.20.1070.10">
    <property type="entry name" value="Rhodopsin 7-helix transmembrane proteins"/>
    <property type="match status" value="1"/>
</dbReference>
<evidence type="ECO:0000256" key="4">
    <source>
        <dbReference type="ARBA" id="ARBA00023040"/>
    </source>
</evidence>
<dbReference type="OMA" id="CWIRIRE"/>
<dbReference type="PRINTS" id="PR02000">
    <property type="entry name" value="GCR1PLANT"/>
</dbReference>
<proteinExistence type="predicted"/>
<evidence type="ECO:0000256" key="2">
    <source>
        <dbReference type="ARBA" id="ARBA00022692"/>
    </source>
</evidence>
<evidence type="ECO:0000313" key="11">
    <source>
        <dbReference type="EMBL" id="KRX01860.1"/>
    </source>
</evidence>
<dbReference type="AlphaFoldDB" id="A0A0V0QI50"/>
<evidence type="ECO:0000256" key="7">
    <source>
        <dbReference type="ARBA" id="ARBA00023224"/>
    </source>
</evidence>
<name>A0A0V0QI50_PSEPJ</name>
<dbReference type="SUPFAM" id="SSF81321">
    <property type="entry name" value="Family A G protein-coupled receptor-like"/>
    <property type="match status" value="1"/>
</dbReference>
<organism evidence="11 12">
    <name type="scientific">Pseudocohnilembus persalinus</name>
    <name type="common">Ciliate</name>
    <dbReference type="NCBI Taxonomy" id="266149"/>
    <lineage>
        <taxon>Eukaryota</taxon>
        <taxon>Sar</taxon>
        <taxon>Alveolata</taxon>
        <taxon>Ciliophora</taxon>
        <taxon>Intramacronucleata</taxon>
        <taxon>Oligohymenophorea</taxon>
        <taxon>Scuticociliatia</taxon>
        <taxon>Philasterida</taxon>
        <taxon>Pseudocohnilembidae</taxon>
        <taxon>Pseudocohnilembus</taxon>
    </lineage>
</organism>
<keyword evidence="12" id="KW-1185">Reference proteome</keyword>
<evidence type="ECO:0000256" key="5">
    <source>
        <dbReference type="ARBA" id="ARBA00023136"/>
    </source>
</evidence>
<dbReference type="InterPro" id="IPR017981">
    <property type="entry name" value="GPCR_2-like_7TM"/>
</dbReference>
<evidence type="ECO:0000256" key="3">
    <source>
        <dbReference type="ARBA" id="ARBA00022989"/>
    </source>
</evidence>
<feature type="coiled-coil region" evidence="8">
    <location>
        <begin position="222"/>
        <end position="252"/>
    </location>
</feature>
<evidence type="ECO:0000313" key="12">
    <source>
        <dbReference type="Proteomes" id="UP000054937"/>
    </source>
</evidence>
<reference evidence="11 12" key="1">
    <citation type="journal article" date="2015" name="Sci. Rep.">
        <title>Genome of the facultative scuticociliatosis pathogen Pseudocohnilembus persalinus provides insight into its virulence through horizontal gene transfer.</title>
        <authorList>
            <person name="Xiong J."/>
            <person name="Wang G."/>
            <person name="Cheng J."/>
            <person name="Tian M."/>
            <person name="Pan X."/>
            <person name="Warren A."/>
            <person name="Jiang C."/>
            <person name="Yuan D."/>
            <person name="Miao W."/>
        </authorList>
    </citation>
    <scope>NUCLEOTIDE SEQUENCE [LARGE SCALE GENOMIC DNA]</scope>
    <source>
        <strain evidence="11">36N120E</strain>
    </source>
</reference>
<keyword evidence="6" id="KW-0675">Receptor</keyword>
<keyword evidence="3 9" id="KW-1133">Transmembrane helix</keyword>
<accession>A0A0V0QI50</accession>
<gene>
    <name evidence="11" type="ORF">PPERSA_00482</name>
</gene>
<evidence type="ECO:0000256" key="6">
    <source>
        <dbReference type="ARBA" id="ARBA00023170"/>
    </source>
</evidence>
<evidence type="ECO:0000256" key="8">
    <source>
        <dbReference type="SAM" id="Coils"/>
    </source>
</evidence>